<accession>A0A2T0RF91</accession>
<dbReference type="PANTHER" id="PTHR43283">
    <property type="entry name" value="BETA-LACTAMASE-RELATED"/>
    <property type="match status" value="1"/>
</dbReference>
<dbReference type="InterPro" id="IPR012338">
    <property type="entry name" value="Beta-lactam/transpept-like"/>
</dbReference>
<sequence>MKISKDGLLVLLLLLGLKAATYGQKAQVEALMNRYRAKDNFNGSVLIAKNGKIDYVTYIGLANREDSIKYSSKAKFHIFSATKTFTAALIMQLYEQGKIHLDSSIATYLPDYKGEAAHKATIRDLLTYSSGRDKREMREIAEAYNSTIWPVDSFITRYCSERLVTQPGTRFAYNNGDFILLGKIIERLYGQPFEEVLRQKILTPLGMRNTDYLHHEDVIAHLDRGYFNSGSSPVTFSRPTNYYIDNYFSAGAMYSTPTDLLLFDQALFHHRLLKKETVQLMLTPYKSLGDVAFGFWVYPKQIGEGTTYVVAERQGYGYGHHTNWVHLIDQDITLIIMSNSNTVDPNKMRWEVLSAYLKGSIDKK</sequence>
<evidence type="ECO:0000313" key="3">
    <source>
        <dbReference type="EMBL" id="PRY19874.1"/>
    </source>
</evidence>
<keyword evidence="1" id="KW-0732">Signal</keyword>
<evidence type="ECO:0000259" key="2">
    <source>
        <dbReference type="Pfam" id="PF00144"/>
    </source>
</evidence>
<dbReference type="Pfam" id="PF00144">
    <property type="entry name" value="Beta-lactamase"/>
    <property type="match status" value="1"/>
</dbReference>
<proteinExistence type="predicted"/>
<dbReference type="Proteomes" id="UP000238375">
    <property type="component" value="Unassembled WGS sequence"/>
</dbReference>
<evidence type="ECO:0000256" key="1">
    <source>
        <dbReference type="SAM" id="SignalP"/>
    </source>
</evidence>
<organism evidence="3 4">
    <name type="scientific">Spirosoma oryzae</name>
    <dbReference type="NCBI Taxonomy" id="1469603"/>
    <lineage>
        <taxon>Bacteria</taxon>
        <taxon>Pseudomonadati</taxon>
        <taxon>Bacteroidota</taxon>
        <taxon>Cytophagia</taxon>
        <taxon>Cytophagales</taxon>
        <taxon>Cytophagaceae</taxon>
        <taxon>Spirosoma</taxon>
    </lineage>
</organism>
<dbReference type="AlphaFoldDB" id="A0A2T0RF91"/>
<dbReference type="EMBL" id="PVTE01000065">
    <property type="protein sequence ID" value="PRY19874.1"/>
    <property type="molecule type" value="Genomic_DNA"/>
</dbReference>
<name>A0A2T0RF91_9BACT</name>
<comment type="caution">
    <text evidence="3">The sequence shown here is derived from an EMBL/GenBank/DDBJ whole genome shotgun (WGS) entry which is preliminary data.</text>
</comment>
<gene>
    <name evidence="3" type="ORF">CLV58_1652</name>
</gene>
<keyword evidence="4" id="KW-1185">Reference proteome</keyword>
<reference evidence="3 4" key="1">
    <citation type="submission" date="2018-03" db="EMBL/GenBank/DDBJ databases">
        <title>Genomic Encyclopedia of Archaeal and Bacterial Type Strains, Phase II (KMG-II): from individual species to whole genera.</title>
        <authorList>
            <person name="Goeker M."/>
        </authorList>
    </citation>
    <scope>NUCLEOTIDE SEQUENCE [LARGE SCALE GENOMIC DNA]</scope>
    <source>
        <strain evidence="3 4">DSM 28354</strain>
    </source>
</reference>
<dbReference type="OrthoDB" id="9793489at2"/>
<dbReference type="Gene3D" id="3.40.710.10">
    <property type="entry name" value="DD-peptidase/beta-lactamase superfamily"/>
    <property type="match status" value="1"/>
</dbReference>
<feature type="signal peptide" evidence="1">
    <location>
        <begin position="1"/>
        <end position="19"/>
    </location>
</feature>
<feature type="domain" description="Beta-lactamase-related" evidence="2">
    <location>
        <begin position="43"/>
        <end position="352"/>
    </location>
</feature>
<dbReference type="RefSeq" id="WP_106141111.1">
    <property type="nucleotide sequence ID" value="NZ_PVTE01000065.1"/>
</dbReference>
<dbReference type="InterPro" id="IPR001466">
    <property type="entry name" value="Beta-lactam-related"/>
</dbReference>
<protein>
    <submittedName>
        <fullName evidence="3">CubicO group peptidase (Beta-lactamase class C family)</fullName>
    </submittedName>
</protein>
<evidence type="ECO:0000313" key="4">
    <source>
        <dbReference type="Proteomes" id="UP000238375"/>
    </source>
</evidence>
<dbReference type="SUPFAM" id="SSF56601">
    <property type="entry name" value="beta-lactamase/transpeptidase-like"/>
    <property type="match status" value="1"/>
</dbReference>
<dbReference type="InterPro" id="IPR050789">
    <property type="entry name" value="Diverse_Enzym_Activities"/>
</dbReference>
<feature type="chain" id="PRO_5015778597" evidence="1">
    <location>
        <begin position="20"/>
        <end position="364"/>
    </location>
</feature>